<dbReference type="GO" id="GO:0005737">
    <property type="term" value="C:cytoplasm"/>
    <property type="evidence" value="ECO:0007669"/>
    <property type="project" value="TreeGrafter"/>
</dbReference>
<dbReference type="SUPFAM" id="SSF55920">
    <property type="entry name" value="Creatinase/aminopeptidase"/>
    <property type="match status" value="1"/>
</dbReference>
<dbReference type="Pfam" id="PF00557">
    <property type="entry name" value="Peptidase_M24"/>
    <property type="match status" value="1"/>
</dbReference>
<evidence type="ECO:0000313" key="10">
    <source>
        <dbReference type="EMBL" id="PSN85804.1"/>
    </source>
</evidence>
<dbReference type="NCBIfam" id="TIGR00501">
    <property type="entry name" value="met_pdase_II"/>
    <property type="match status" value="1"/>
</dbReference>
<comment type="cofactor">
    <cofactor evidence="3">
        <name>Fe(2+)</name>
        <dbReference type="ChEBI" id="CHEBI:29033"/>
    </cofactor>
</comment>
<proteinExistence type="inferred from homology"/>
<keyword evidence="5 8" id="KW-0645">Protease</keyword>
<dbReference type="Proteomes" id="UP000240569">
    <property type="component" value="Unassembled WGS sequence"/>
</dbReference>
<dbReference type="GO" id="GO:0046872">
    <property type="term" value="F:metal ion binding"/>
    <property type="evidence" value="ECO:0007669"/>
    <property type="project" value="UniProtKB-KW"/>
</dbReference>
<dbReference type="EMBL" id="NEXD01000020">
    <property type="protein sequence ID" value="PSN85804.1"/>
    <property type="molecule type" value="Genomic_DNA"/>
</dbReference>
<dbReference type="GO" id="GO:0004239">
    <property type="term" value="F:initiator methionyl aminopeptidase activity"/>
    <property type="evidence" value="ECO:0007669"/>
    <property type="project" value="UniProtKB-EC"/>
</dbReference>
<dbReference type="PANTHER" id="PTHR45777">
    <property type="entry name" value="METHIONINE AMINOPEPTIDASE 2"/>
    <property type="match status" value="1"/>
</dbReference>
<evidence type="ECO:0000313" key="11">
    <source>
        <dbReference type="Proteomes" id="UP000240569"/>
    </source>
</evidence>
<evidence type="ECO:0000256" key="1">
    <source>
        <dbReference type="ARBA" id="ARBA00000294"/>
    </source>
</evidence>
<comment type="cofactor">
    <cofactor evidence="2">
        <name>Mn(2+)</name>
        <dbReference type="ChEBI" id="CHEBI:29035"/>
    </cofactor>
</comment>
<keyword evidence="4 8" id="KW-0031">Aminopeptidase</keyword>
<comment type="catalytic activity">
    <reaction evidence="1 8">
        <text>Release of N-terminal amino acids, preferentially methionine, from peptides and arylamides.</text>
        <dbReference type="EC" id="3.4.11.18"/>
    </reaction>
</comment>
<evidence type="ECO:0000256" key="2">
    <source>
        <dbReference type="ARBA" id="ARBA00001936"/>
    </source>
</evidence>
<organism evidence="10 11">
    <name type="scientific">Candidatus Marsarchaeota G1 archaeon BE_D</name>
    <dbReference type="NCBI Taxonomy" id="1978156"/>
    <lineage>
        <taxon>Archaea</taxon>
        <taxon>Candidatus Marsarchaeota</taxon>
        <taxon>Candidatus Marsarchaeota group 1</taxon>
    </lineage>
</organism>
<feature type="domain" description="Peptidase M24" evidence="9">
    <location>
        <begin position="13"/>
        <end position="198"/>
    </location>
</feature>
<reference evidence="10 11" key="1">
    <citation type="submission" date="2017-04" db="EMBL/GenBank/DDBJ databases">
        <title>Novel microbial lineages endemic to geothermal iron-oxide mats fill important gaps in the evolutionary history of Archaea.</title>
        <authorList>
            <person name="Jay Z.J."/>
            <person name="Beam J.P."/>
            <person name="Dlakic M."/>
            <person name="Rusch D.B."/>
            <person name="Kozubal M.A."/>
            <person name="Inskeep W.P."/>
        </authorList>
    </citation>
    <scope>NUCLEOTIDE SEQUENCE [LARGE SCALE GENOMIC DNA]</scope>
    <source>
        <strain evidence="10">BE_D</strain>
    </source>
</reference>
<dbReference type="PRINTS" id="PR00599">
    <property type="entry name" value="MAPEPTIDASE"/>
</dbReference>
<evidence type="ECO:0000256" key="3">
    <source>
        <dbReference type="ARBA" id="ARBA00001954"/>
    </source>
</evidence>
<dbReference type="InterPro" id="IPR001714">
    <property type="entry name" value="Pept_M24_MAP"/>
</dbReference>
<evidence type="ECO:0000259" key="9">
    <source>
        <dbReference type="Pfam" id="PF00557"/>
    </source>
</evidence>
<comment type="caution">
    <text evidence="10">The sequence shown here is derived from an EMBL/GenBank/DDBJ whole genome shotgun (WGS) entry which is preliminary data.</text>
</comment>
<dbReference type="EC" id="3.4.11.18" evidence="8"/>
<dbReference type="Gene3D" id="3.90.230.10">
    <property type="entry name" value="Creatinase/methionine aminopeptidase superfamily"/>
    <property type="match status" value="1"/>
</dbReference>
<dbReference type="InterPro" id="IPR036005">
    <property type="entry name" value="Creatinase/aminopeptidase-like"/>
</dbReference>
<dbReference type="GO" id="GO:0006508">
    <property type="term" value="P:proteolysis"/>
    <property type="evidence" value="ECO:0007669"/>
    <property type="project" value="UniProtKB-KW"/>
</dbReference>
<dbReference type="InterPro" id="IPR036388">
    <property type="entry name" value="WH-like_DNA-bd_sf"/>
</dbReference>
<evidence type="ECO:0000256" key="4">
    <source>
        <dbReference type="ARBA" id="ARBA00022438"/>
    </source>
</evidence>
<dbReference type="InterPro" id="IPR050247">
    <property type="entry name" value="Met_Aminopeptidase_Type2"/>
</dbReference>
<keyword evidence="6 8" id="KW-0479">Metal-binding</keyword>
<protein>
    <recommendedName>
        <fullName evidence="8">Methionine aminopeptidase</fullName>
        <ecNumber evidence="8">3.4.11.18</ecNumber>
    </recommendedName>
</protein>
<evidence type="ECO:0000256" key="8">
    <source>
        <dbReference type="RuleBase" id="RU003653"/>
    </source>
</evidence>
<comment type="function">
    <text evidence="8">Removes the N-terminal methionine from nascent proteins. The N-terminal methionine is often cleaved when the second residue in the primary sequence is small and uncharged (Met-Ala-, Cys, Gly, Pro, Ser, Thr, or Val).</text>
</comment>
<sequence length="304" mass="33694">MDEVDLSQIEKELLTAGRAASKALIKAQEIVHEGMPLLELVEKVEAEIKACGCEPSFPLNVSINHIAAHDTVSLLDPPQTIPKFAVVKIDAGAHHNGYISDTAITVSFNREAEKIVEASRKALENAISNLKVNMTVSQLSAHIESTIRSYSVNPIYDLTGHTIERYNLHAGVSIPNVSNRLGFKLSPGVVFAIEPFTTTGSGEIAEDTTGKIFRGIKRVRSPIRFDERVMDYALRERKGLPFSDRWLSNIGQAQEVVSSIRRLVRFGALYEYKVLLERSKGLVAQFEHTIFMSHDGPIVTTLRE</sequence>
<dbReference type="InterPro" id="IPR000994">
    <property type="entry name" value="Pept_M24"/>
</dbReference>
<dbReference type="SUPFAM" id="SSF46785">
    <property type="entry name" value="Winged helix' DNA-binding domain"/>
    <property type="match status" value="1"/>
</dbReference>
<comment type="cofactor">
    <cofactor evidence="8">
        <name>Co(2+)</name>
        <dbReference type="ChEBI" id="CHEBI:48828"/>
    </cofactor>
    <cofactor evidence="8">
        <name>Zn(2+)</name>
        <dbReference type="ChEBI" id="CHEBI:29105"/>
    </cofactor>
    <cofactor evidence="8">
        <name>Mn(2+)</name>
        <dbReference type="ChEBI" id="CHEBI:29035"/>
    </cofactor>
    <cofactor evidence="8">
        <name>Fe(2+)</name>
        <dbReference type="ChEBI" id="CHEBI:29033"/>
    </cofactor>
    <text evidence="8">Binds 2 divalent metal cations per subunit. Has a high-affinity and a low affinity metal-binding site. The true nature of the physiological cofactor is under debate. The enzyme is active with cobalt, zinc, manganese or divalent iron ions.</text>
</comment>
<dbReference type="Gene3D" id="1.10.10.10">
    <property type="entry name" value="Winged helix-like DNA-binding domain superfamily/Winged helix DNA-binding domain"/>
    <property type="match status" value="1"/>
</dbReference>
<keyword evidence="7" id="KW-0378">Hydrolase</keyword>
<evidence type="ECO:0000256" key="6">
    <source>
        <dbReference type="ARBA" id="ARBA00022723"/>
    </source>
</evidence>
<dbReference type="InterPro" id="IPR002468">
    <property type="entry name" value="Pept_M24A_MAP2"/>
</dbReference>
<accession>A0A2R6AHF3</accession>
<dbReference type="GO" id="GO:0070006">
    <property type="term" value="F:metalloaminopeptidase activity"/>
    <property type="evidence" value="ECO:0007669"/>
    <property type="project" value="InterPro"/>
</dbReference>
<name>A0A2R6AHF3_9ARCH</name>
<dbReference type="AlphaFoldDB" id="A0A2R6AHF3"/>
<evidence type="ECO:0000256" key="5">
    <source>
        <dbReference type="ARBA" id="ARBA00022670"/>
    </source>
</evidence>
<evidence type="ECO:0000256" key="7">
    <source>
        <dbReference type="ARBA" id="ARBA00022801"/>
    </source>
</evidence>
<gene>
    <name evidence="10" type="ORF">B9Q02_04765</name>
</gene>
<comment type="similarity">
    <text evidence="8">Belongs to the peptidase M24A family.</text>
</comment>
<dbReference type="PANTHER" id="PTHR45777:SF2">
    <property type="entry name" value="METHIONINE AMINOPEPTIDASE 2"/>
    <property type="match status" value="1"/>
</dbReference>
<dbReference type="InterPro" id="IPR036390">
    <property type="entry name" value="WH_DNA-bd_sf"/>
</dbReference>